<evidence type="ECO:0000313" key="5">
    <source>
        <dbReference type="Proteomes" id="UP000245474"/>
    </source>
</evidence>
<evidence type="ECO:0000256" key="2">
    <source>
        <dbReference type="ARBA" id="ARBA00022741"/>
    </source>
</evidence>
<evidence type="ECO:0000256" key="3">
    <source>
        <dbReference type="ARBA" id="ARBA00022840"/>
    </source>
</evidence>
<dbReference type="PANTHER" id="PTHR12241">
    <property type="entry name" value="TUBULIN POLYGLUTAMYLASE"/>
    <property type="match status" value="1"/>
</dbReference>
<dbReference type="RefSeq" id="WP_109678581.1">
    <property type="nucleotide sequence ID" value="NZ_CP086615.1"/>
</dbReference>
<dbReference type="GO" id="GO:0005524">
    <property type="term" value="F:ATP binding"/>
    <property type="evidence" value="ECO:0007669"/>
    <property type="project" value="UniProtKB-KW"/>
</dbReference>
<keyword evidence="1" id="KW-0436">Ligase</keyword>
<dbReference type="PROSITE" id="PS51221">
    <property type="entry name" value="TTL"/>
    <property type="match status" value="1"/>
</dbReference>
<dbReference type="GO" id="GO:0015631">
    <property type="term" value="F:tubulin binding"/>
    <property type="evidence" value="ECO:0007669"/>
    <property type="project" value="TreeGrafter"/>
</dbReference>
<keyword evidence="5" id="KW-1185">Reference proteome</keyword>
<organism evidence="4 5">
    <name type="scientific">Sediminicurvatus halobius</name>
    <dbReference type="NCBI Taxonomy" id="2182432"/>
    <lineage>
        <taxon>Bacteria</taxon>
        <taxon>Pseudomonadati</taxon>
        <taxon>Pseudomonadota</taxon>
        <taxon>Gammaproteobacteria</taxon>
        <taxon>Chromatiales</taxon>
        <taxon>Ectothiorhodospiraceae</taxon>
        <taxon>Sediminicurvatus</taxon>
    </lineage>
</organism>
<dbReference type="GO" id="GO:0070740">
    <property type="term" value="F:tubulin-glutamic acid ligase activity"/>
    <property type="evidence" value="ECO:0007669"/>
    <property type="project" value="TreeGrafter"/>
</dbReference>
<dbReference type="Proteomes" id="UP000245474">
    <property type="component" value="Unassembled WGS sequence"/>
</dbReference>
<dbReference type="InterPro" id="IPR004344">
    <property type="entry name" value="TTL/TTLL_fam"/>
</dbReference>
<dbReference type="Pfam" id="PF03133">
    <property type="entry name" value="TTL"/>
    <property type="match status" value="1"/>
</dbReference>
<dbReference type="SUPFAM" id="SSF56059">
    <property type="entry name" value="Glutathione synthetase ATP-binding domain-like"/>
    <property type="match status" value="1"/>
</dbReference>
<dbReference type="PANTHER" id="PTHR12241:SF145">
    <property type="entry name" value="TUBULIN POLYGLUTAMYLASE TTLL5"/>
    <property type="match status" value="1"/>
</dbReference>
<evidence type="ECO:0000313" key="4">
    <source>
        <dbReference type="EMBL" id="PWG63082.1"/>
    </source>
</evidence>
<keyword evidence="3" id="KW-0067">ATP-binding</keyword>
<comment type="caution">
    <text evidence="4">The sequence shown here is derived from an EMBL/GenBank/DDBJ whole genome shotgun (WGS) entry which is preliminary data.</text>
</comment>
<reference evidence="4 5" key="1">
    <citation type="submission" date="2018-05" db="EMBL/GenBank/DDBJ databases">
        <title>Spiribacter halobius sp. nov., a moderately halophilic bacterium isolated from marine solar saltern.</title>
        <authorList>
            <person name="Zheng W.-S."/>
            <person name="Lu D.-C."/>
            <person name="Du Z.-J."/>
        </authorList>
    </citation>
    <scope>NUCLEOTIDE SEQUENCE [LARGE SCALE GENOMIC DNA]</scope>
    <source>
        <strain evidence="4 5">E85</strain>
    </source>
</reference>
<proteinExistence type="predicted"/>
<dbReference type="AlphaFoldDB" id="A0A2U2N1Y5"/>
<dbReference type="OrthoDB" id="5789377at2"/>
<dbReference type="GO" id="GO:0000226">
    <property type="term" value="P:microtubule cytoskeleton organization"/>
    <property type="evidence" value="ECO:0007669"/>
    <property type="project" value="TreeGrafter"/>
</dbReference>
<dbReference type="Gene3D" id="3.30.470.20">
    <property type="entry name" value="ATP-grasp fold, B domain"/>
    <property type="match status" value="1"/>
</dbReference>
<protein>
    <submittedName>
        <fullName evidence="4">Amylase</fullName>
    </submittedName>
</protein>
<gene>
    <name evidence="4" type="ORF">DEM34_09520</name>
</gene>
<dbReference type="EMBL" id="QFFI01000013">
    <property type="protein sequence ID" value="PWG63082.1"/>
    <property type="molecule type" value="Genomic_DNA"/>
</dbReference>
<evidence type="ECO:0000256" key="1">
    <source>
        <dbReference type="ARBA" id="ARBA00022598"/>
    </source>
</evidence>
<accession>A0A2U2N1Y5</accession>
<name>A0A2U2N1Y5_9GAMM</name>
<keyword evidence="2" id="KW-0547">Nucleotide-binding</keyword>
<sequence>MGASETGKRRYWLAGKREESQDRFFVEALDPALWEAGDAQAWDACWYTGMPAPEVFEQLAPGKTVNHIPGNNALTVKSLLYRTLREARERWEGQGGIAGERAGRLAFFPRTFAMPGDYHALQHEAARRPDQRWILKPKNAARGRDIRVLDDVARVPTGERWMVQEYVGNPHTLEGCKYALRLYALITSVEPLRLYLYREGSAKLASEPYEPENIGNVFAHLTNPDVNARNVASPSPVRFLPLADYRARLRAEGHDDAALFERLHDLVTLTAIAAREAMRRRCRRVRADTRGCYELLGLDCLIDQDLNPWLMECNLSPSLDICAAPEDGGIYETRTKRQMVADLVAMLGLNDPGPPLPPLAEATDPEAELRRRDETELARAGDFQRLYPAGNAARYLPCFPLPRLADVALADARAGGPVARPQVTPRGVAEVVTERSLSLYGEGTGTLYRPNATAAWIWLQATAGKDPDTVARELAQATGTHAGERAPWAAREQVWTALADWAASGLLWQRTGDTAPVETAPDTAYPAAPPADAGVQVGERRILLQEVPAPVLPRLRQALGGRIVGAAPGADVHLRLAETRTGYTVSENGAAVAEGLTLATVVPQLCRLLLARAAAAPDELLLDAVLMALPMRRDDDPAAVMVLGARHGLADGLASVRSAPAGRGVRWAPEQGIVSGLGLPLRRPLDDGGVLPAGAYWHEWGRAEGGQLLAADAGALVTGSVRELMLVDEAAAEATAADPGAVLAALLPGCVTAAGDRPTAAAVERLADWVMSRSLRVAAPAAADEALARLLRAPAAASVDA</sequence>